<accession>A0A841Q0N4</accession>
<dbReference type="GO" id="GO:0008206">
    <property type="term" value="P:bile acid metabolic process"/>
    <property type="evidence" value="ECO:0007669"/>
    <property type="project" value="UniProtKB-ARBA"/>
</dbReference>
<dbReference type="PANTHER" id="PTHR43180">
    <property type="entry name" value="3-OXOACYL-(ACYL-CARRIER-PROTEIN) REDUCTASE (AFU_ORTHOLOGUE AFUA_6G11210)"/>
    <property type="match status" value="1"/>
</dbReference>
<keyword evidence="2" id="KW-0560">Oxidoreductase</keyword>
<gene>
    <name evidence="6" type="ORF">HNR44_002855</name>
</gene>
<dbReference type="FunFam" id="3.40.50.720:FF:000084">
    <property type="entry name" value="Short-chain dehydrogenase reductase"/>
    <property type="match status" value="1"/>
</dbReference>
<proteinExistence type="inferred from homology"/>
<dbReference type="Proteomes" id="UP000568839">
    <property type="component" value="Unassembled WGS sequence"/>
</dbReference>
<comment type="similarity">
    <text evidence="1">Belongs to the short-chain dehydrogenases/reductases (SDR) family.</text>
</comment>
<dbReference type="PRINTS" id="PR00080">
    <property type="entry name" value="SDRFAMILY"/>
</dbReference>
<keyword evidence="3" id="KW-0520">NAD</keyword>
<name>A0A841Q0N4_9BACL</name>
<dbReference type="CDD" id="cd05233">
    <property type="entry name" value="SDR_c"/>
    <property type="match status" value="1"/>
</dbReference>
<keyword evidence="4" id="KW-0443">Lipid metabolism</keyword>
<reference evidence="6 7" key="1">
    <citation type="submission" date="2020-08" db="EMBL/GenBank/DDBJ databases">
        <title>Genomic Encyclopedia of Type Strains, Phase IV (KMG-IV): sequencing the most valuable type-strain genomes for metagenomic binning, comparative biology and taxonomic classification.</title>
        <authorList>
            <person name="Goeker M."/>
        </authorList>
    </citation>
    <scope>NUCLEOTIDE SEQUENCE [LARGE SCALE GENOMIC DNA]</scope>
    <source>
        <strain evidence="6 7">DSM 21769</strain>
    </source>
</reference>
<dbReference type="InterPro" id="IPR002347">
    <property type="entry name" value="SDR_fam"/>
</dbReference>
<dbReference type="GO" id="GO:0016491">
    <property type="term" value="F:oxidoreductase activity"/>
    <property type="evidence" value="ECO:0007669"/>
    <property type="project" value="UniProtKB-KW"/>
</dbReference>
<evidence type="ECO:0000256" key="1">
    <source>
        <dbReference type="ARBA" id="ARBA00006484"/>
    </source>
</evidence>
<sequence>MKLKGKVAIITGAGSGIGRATALEFAREGASVVVADRNVQTGQETVEKMNKLNKTAIFVEVDVTSYESVEALVSQAVDRFGKLDIMHNNAGINMAPHSVKDTPIEDYHQTVNVNQHGVFYGIQAASNAMKENGGVIINTASIYAYIADRNRFAYHASKGAVVSMTRAAALDLARHNIRVTGIAPGLIETDIVQEWKKDPEIWAKIEKAQMRRKAGKPEDVAKLVTFLASDDASFMNAHIHYIDDGAAAFKR</sequence>
<evidence type="ECO:0000313" key="6">
    <source>
        <dbReference type="EMBL" id="MBB6450865.1"/>
    </source>
</evidence>
<dbReference type="AlphaFoldDB" id="A0A841Q0N4"/>
<dbReference type="PRINTS" id="PR00081">
    <property type="entry name" value="GDHRDH"/>
</dbReference>
<dbReference type="NCBIfam" id="NF005559">
    <property type="entry name" value="PRK07231.1"/>
    <property type="match status" value="1"/>
</dbReference>
<keyword evidence="5" id="KW-0753">Steroid metabolism</keyword>
<dbReference type="SUPFAM" id="SSF51735">
    <property type="entry name" value="NAD(P)-binding Rossmann-fold domains"/>
    <property type="match status" value="1"/>
</dbReference>
<dbReference type="PANTHER" id="PTHR43180:SF28">
    <property type="entry name" value="NAD(P)-BINDING ROSSMANN-FOLD SUPERFAMILY PROTEIN"/>
    <property type="match status" value="1"/>
</dbReference>
<evidence type="ECO:0000256" key="3">
    <source>
        <dbReference type="ARBA" id="ARBA00023027"/>
    </source>
</evidence>
<protein>
    <submittedName>
        <fullName evidence="6">NAD(P)-dependent dehydrogenase (Short-subunit alcohol dehydrogenase family)</fullName>
    </submittedName>
</protein>
<evidence type="ECO:0000313" key="7">
    <source>
        <dbReference type="Proteomes" id="UP000568839"/>
    </source>
</evidence>
<comment type="caution">
    <text evidence="6">The sequence shown here is derived from an EMBL/GenBank/DDBJ whole genome shotgun (WGS) entry which is preliminary data.</text>
</comment>
<dbReference type="EMBL" id="JACHHJ010000004">
    <property type="protein sequence ID" value="MBB6450865.1"/>
    <property type="molecule type" value="Genomic_DNA"/>
</dbReference>
<evidence type="ECO:0000256" key="5">
    <source>
        <dbReference type="ARBA" id="ARBA00023221"/>
    </source>
</evidence>
<keyword evidence="7" id="KW-1185">Reference proteome</keyword>
<dbReference type="RefSeq" id="WP_184404931.1">
    <property type="nucleotide sequence ID" value="NZ_JACHHJ010000004.1"/>
</dbReference>
<dbReference type="InterPro" id="IPR036291">
    <property type="entry name" value="NAD(P)-bd_dom_sf"/>
</dbReference>
<evidence type="ECO:0000256" key="2">
    <source>
        <dbReference type="ARBA" id="ARBA00023002"/>
    </source>
</evidence>
<evidence type="ECO:0000256" key="4">
    <source>
        <dbReference type="ARBA" id="ARBA00023098"/>
    </source>
</evidence>
<organism evidence="6 7">
    <name type="scientific">Geomicrobium halophilum</name>
    <dbReference type="NCBI Taxonomy" id="549000"/>
    <lineage>
        <taxon>Bacteria</taxon>
        <taxon>Bacillati</taxon>
        <taxon>Bacillota</taxon>
        <taxon>Bacilli</taxon>
        <taxon>Bacillales</taxon>
        <taxon>Geomicrobium</taxon>
    </lineage>
</organism>
<dbReference type="Gene3D" id="3.40.50.720">
    <property type="entry name" value="NAD(P)-binding Rossmann-like Domain"/>
    <property type="match status" value="1"/>
</dbReference>
<dbReference type="Pfam" id="PF13561">
    <property type="entry name" value="adh_short_C2"/>
    <property type="match status" value="1"/>
</dbReference>